<organism evidence="1 4">
    <name type="scientific">Mycobacterium bouchedurhonense</name>
    <dbReference type="NCBI Taxonomy" id="701041"/>
    <lineage>
        <taxon>Bacteria</taxon>
        <taxon>Bacillati</taxon>
        <taxon>Actinomycetota</taxon>
        <taxon>Actinomycetes</taxon>
        <taxon>Mycobacteriales</taxon>
        <taxon>Mycobacteriaceae</taxon>
        <taxon>Mycobacterium</taxon>
        <taxon>Mycobacterium avium complex (MAC)</taxon>
    </lineage>
</organism>
<reference evidence="1" key="2">
    <citation type="submission" date="2020-07" db="EMBL/GenBank/DDBJ databases">
        <authorList>
            <person name="Pettersson B.M.F."/>
            <person name="Behra P.R.K."/>
            <person name="Ramesh M."/>
            <person name="Das S."/>
            <person name="Dasgupta S."/>
            <person name="Kirsebom L.A."/>
        </authorList>
    </citation>
    <scope>NUCLEOTIDE SEQUENCE</scope>
    <source>
        <strain evidence="1">DSM 45439</strain>
    </source>
</reference>
<accession>A0AAW5SET3</accession>
<protein>
    <submittedName>
        <fullName evidence="1">Uncharacterized protein</fullName>
    </submittedName>
</protein>
<dbReference type="Proteomes" id="UP001207588">
    <property type="component" value="Unassembled WGS sequence"/>
</dbReference>
<evidence type="ECO:0000313" key="4">
    <source>
        <dbReference type="Proteomes" id="UP001207588"/>
    </source>
</evidence>
<gene>
    <name evidence="2" type="ORF">BST19_26610</name>
    <name evidence="1" type="ORF">H7I91_28435</name>
</gene>
<reference evidence="2 3" key="1">
    <citation type="submission" date="2017-02" db="EMBL/GenBank/DDBJ databases">
        <title>The new phylogeny of genus Mycobacterium.</title>
        <authorList>
            <person name="Tortoli E."/>
            <person name="Trovato A."/>
            <person name="Cirillo D.M."/>
        </authorList>
    </citation>
    <scope>NUCLEOTIDE SEQUENCE [LARGE SCALE GENOMIC DNA]</scope>
    <source>
        <strain evidence="2 3">DSM 45439</strain>
    </source>
</reference>
<reference evidence="1" key="3">
    <citation type="journal article" date="2022" name="BMC Genomics">
        <title>Comparative genome analysis of mycobacteria focusing on tRNA and non-coding RNA.</title>
        <authorList>
            <person name="Behra P.R.K."/>
            <person name="Pettersson B.M.F."/>
            <person name="Ramesh M."/>
            <person name="Das S."/>
            <person name="Dasgupta S."/>
            <person name="Kirsebom L.A."/>
        </authorList>
    </citation>
    <scope>NUCLEOTIDE SEQUENCE</scope>
    <source>
        <strain evidence="1">DSM 45439</strain>
    </source>
</reference>
<dbReference type="AlphaFoldDB" id="A0AAW5SET3"/>
<keyword evidence="3" id="KW-1185">Reference proteome</keyword>
<evidence type="ECO:0000313" key="1">
    <source>
        <dbReference type="EMBL" id="MCV6993129.1"/>
    </source>
</evidence>
<dbReference type="Proteomes" id="UP000192293">
    <property type="component" value="Unassembled WGS sequence"/>
</dbReference>
<evidence type="ECO:0000313" key="3">
    <source>
        <dbReference type="Proteomes" id="UP000192293"/>
    </source>
</evidence>
<comment type="caution">
    <text evidence="1">The sequence shown here is derived from an EMBL/GenBank/DDBJ whole genome shotgun (WGS) entry which is preliminary data.</text>
</comment>
<sequence>MVSDGLLREIAAQFATVTDKELIRRINRAPDFGYDDEAIELSRRLHERGRDWRWARNSHGHDVVEIFDMATGKAIPDDSSGSERSSDS</sequence>
<dbReference type="EMBL" id="JACKTG010000095">
    <property type="protein sequence ID" value="MCV6993129.1"/>
    <property type="molecule type" value="Genomic_DNA"/>
</dbReference>
<proteinExistence type="predicted"/>
<evidence type="ECO:0000313" key="2">
    <source>
        <dbReference type="EMBL" id="ORA42023.1"/>
    </source>
</evidence>
<name>A0AAW5SET3_MYCBC</name>
<dbReference type="EMBL" id="MVHL01000095">
    <property type="protein sequence ID" value="ORA42023.1"/>
    <property type="molecule type" value="Genomic_DNA"/>
</dbReference>